<comment type="caution">
    <text evidence="3">The sequence shown here is derived from an EMBL/GenBank/DDBJ whole genome shotgun (WGS) entry which is preliminary data.</text>
</comment>
<dbReference type="EMBL" id="SMKX01000012">
    <property type="protein sequence ID" value="TDD61657.1"/>
    <property type="molecule type" value="Genomic_DNA"/>
</dbReference>
<proteinExistence type="predicted"/>
<keyword evidence="1" id="KW-0560">Oxidoreductase</keyword>
<dbReference type="RefSeq" id="WP_132166231.1">
    <property type="nucleotide sequence ID" value="NZ_SMKX01000012.1"/>
</dbReference>
<dbReference type="InterPro" id="IPR015590">
    <property type="entry name" value="Aldehyde_DH_dom"/>
</dbReference>
<evidence type="ECO:0000313" key="4">
    <source>
        <dbReference type="Proteomes" id="UP000295124"/>
    </source>
</evidence>
<accession>A0A4V2YQE4</accession>
<evidence type="ECO:0000259" key="2">
    <source>
        <dbReference type="Pfam" id="PF00171"/>
    </source>
</evidence>
<dbReference type="InterPro" id="IPR016162">
    <property type="entry name" value="Ald_DH_N"/>
</dbReference>
<dbReference type="InterPro" id="IPR016161">
    <property type="entry name" value="Ald_DH/histidinol_DH"/>
</dbReference>
<dbReference type="Gene3D" id="3.40.605.10">
    <property type="entry name" value="Aldehyde Dehydrogenase, Chain A, domain 1"/>
    <property type="match status" value="1"/>
</dbReference>
<sequence>MTATSASPPVANQLVVVNPATGERIGVASILDAAAVADLARQGRAAQSAWNAMGFNGRALVLRRMQGWLSDHAVVIARSFPNKDLHFYPTDERISPKLLKAVQLLYGTTGKFAGLRPRALRTARGQER</sequence>
<feature type="domain" description="Aldehyde dehydrogenase" evidence="2">
    <location>
        <begin position="13"/>
        <end position="77"/>
    </location>
</feature>
<dbReference type="GO" id="GO:0016491">
    <property type="term" value="F:oxidoreductase activity"/>
    <property type="evidence" value="ECO:0007669"/>
    <property type="project" value="UniProtKB-KW"/>
</dbReference>
<dbReference type="SUPFAM" id="SSF53720">
    <property type="entry name" value="ALDH-like"/>
    <property type="match status" value="1"/>
</dbReference>
<dbReference type="Pfam" id="PF00171">
    <property type="entry name" value="Aldedh"/>
    <property type="match status" value="1"/>
</dbReference>
<name>A0A4V2YQE4_9ACTN</name>
<reference evidence="3 4" key="1">
    <citation type="submission" date="2019-03" db="EMBL/GenBank/DDBJ databases">
        <title>Draft genome sequences of novel Actinobacteria.</title>
        <authorList>
            <person name="Sahin N."/>
            <person name="Ay H."/>
            <person name="Saygin H."/>
        </authorList>
    </citation>
    <scope>NUCLEOTIDE SEQUENCE [LARGE SCALE GENOMIC DNA]</scope>
    <source>
        <strain evidence="3 4">JCM 13523</strain>
    </source>
</reference>
<protein>
    <submittedName>
        <fullName evidence="3">Aldehyde dehydrogenase family protein</fullName>
    </submittedName>
</protein>
<dbReference type="Proteomes" id="UP000295124">
    <property type="component" value="Unassembled WGS sequence"/>
</dbReference>
<keyword evidence="4" id="KW-1185">Reference proteome</keyword>
<organism evidence="3 4">
    <name type="scientific">Kribbella antibiotica</name>
    <dbReference type="NCBI Taxonomy" id="190195"/>
    <lineage>
        <taxon>Bacteria</taxon>
        <taxon>Bacillati</taxon>
        <taxon>Actinomycetota</taxon>
        <taxon>Actinomycetes</taxon>
        <taxon>Propionibacteriales</taxon>
        <taxon>Kribbellaceae</taxon>
        <taxon>Kribbella</taxon>
    </lineage>
</organism>
<gene>
    <name evidence="3" type="ORF">E1263_06375</name>
</gene>
<evidence type="ECO:0000313" key="3">
    <source>
        <dbReference type="EMBL" id="TDD61657.1"/>
    </source>
</evidence>
<evidence type="ECO:0000256" key="1">
    <source>
        <dbReference type="ARBA" id="ARBA00023002"/>
    </source>
</evidence>
<dbReference type="AlphaFoldDB" id="A0A4V2YQE4"/>